<accession>A0ABY7GQ12</accession>
<dbReference type="Gene3D" id="3.40.50.300">
    <property type="entry name" value="P-loop containing nucleotide triphosphate hydrolases"/>
    <property type="match status" value="1"/>
</dbReference>
<dbReference type="SMART" id="SM00382">
    <property type="entry name" value="AAA"/>
    <property type="match status" value="1"/>
</dbReference>
<sequence>MTDIAIKVENLSKCYQIYNQPHDRLKQSIYPRLQRLVRQQTKQYFREFWALKDVSFEIKKGETVAIIGRNGSGKSTLLQMICGTLSPTSGTLETQGRIAALLELGAGFNPEFSGRENIYLNGSLLGLSRDEIDNRFDDIAAFADIGQFIDQPIKTYSSGMAVRLAFSIHAQLDPDILIVDEALSVGDYFFQQKCFAHLRKLREDGLTLLFVSHDMGTVRDLCPSSIYLSKGEAVFIGDSQEAIRAYLSEKSNLVPVESNPSLKKPDGDSDPSESTLQEALNVALWRRDMDSLSNNDRLLAVVVRNEKGEPTTAVRMGEKLIFQIYFRLQPDDKGHFALEIKNKYDQLVSSTGSYMLGFEPITSKCDLYGLFEFEIECMIESGLYSFSVSYGLPIGQNNGVIMDQTDWIGPLQIKWDYETEIAPFLGMFGLPVKAHNFIR</sequence>
<dbReference type="EMBL" id="CP113517">
    <property type="protein sequence ID" value="WAR46599.1"/>
    <property type="molecule type" value="Genomic_DNA"/>
</dbReference>
<reference evidence="6" key="1">
    <citation type="submission" date="2022-11" db="EMBL/GenBank/DDBJ databases">
        <title>Methylomonas rapida sp. nov., Carotenoid-Producing Obligate Methanotrophs with High Growth Characteristics and Biotechnological Potential.</title>
        <authorList>
            <person name="Tikhonova E.N."/>
            <person name="Suleimanov R.Z."/>
            <person name="Miroshnikov K."/>
            <person name="Oshkin I.Y."/>
            <person name="Belova S.E."/>
            <person name="Danilova O.V."/>
            <person name="Ashikhmin A."/>
            <person name="Konopkin A."/>
            <person name="But S.Y."/>
            <person name="Khmelenina V.N."/>
            <person name="Kuznetsov N."/>
            <person name="Pimenov N.V."/>
            <person name="Dedysh S.N."/>
        </authorList>
    </citation>
    <scope>NUCLEOTIDE SEQUENCE</scope>
    <source>
        <strain evidence="6">MP1</strain>
    </source>
</reference>
<dbReference type="InterPro" id="IPR027417">
    <property type="entry name" value="P-loop_NTPase"/>
</dbReference>
<dbReference type="PANTHER" id="PTHR46743">
    <property type="entry name" value="TEICHOIC ACIDS EXPORT ATP-BINDING PROTEIN TAGH"/>
    <property type="match status" value="1"/>
</dbReference>
<comment type="similarity">
    <text evidence="1">Belongs to the ABC transporter superfamily.</text>
</comment>
<dbReference type="RefSeq" id="WP_255187510.1">
    <property type="nucleotide sequence ID" value="NZ_CP113517.1"/>
</dbReference>
<dbReference type="CDD" id="cd03220">
    <property type="entry name" value="ABC_KpsT_Wzt"/>
    <property type="match status" value="1"/>
</dbReference>
<dbReference type="InterPro" id="IPR029439">
    <property type="entry name" value="Wzt_C"/>
</dbReference>
<dbReference type="Pfam" id="PF00005">
    <property type="entry name" value="ABC_tran"/>
    <property type="match status" value="1"/>
</dbReference>
<feature type="domain" description="ABC transporter" evidence="5">
    <location>
        <begin position="31"/>
        <end position="255"/>
    </location>
</feature>
<dbReference type="PANTHER" id="PTHR46743:SF2">
    <property type="entry name" value="TEICHOIC ACIDS EXPORT ATP-BINDING PROTEIN TAGH"/>
    <property type="match status" value="1"/>
</dbReference>
<keyword evidence="4 6" id="KW-0067">ATP-binding</keyword>
<dbReference type="PROSITE" id="PS50893">
    <property type="entry name" value="ABC_TRANSPORTER_2"/>
    <property type="match status" value="1"/>
</dbReference>
<evidence type="ECO:0000256" key="3">
    <source>
        <dbReference type="ARBA" id="ARBA00022741"/>
    </source>
</evidence>
<evidence type="ECO:0000313" key="7">
    <source>
        <dbReference type="Proteomes" id="UP001162780"/>
    </source>
</evidence>
<protein>
    <submittedName>
        <fullName evidence="6">ABC transporter ATP-binding protein</fullName>
    </submittedName>
</protein>
<proteinExistence type="inferred from homology"/>
<dbReference type="InterPro" id="IPR003439">
    <property type="entry name" value="ABC_transporter-like_ATP-bd"/>
</dbReference>
<evidence type="ECO:0000256" key="4">
    <source>
        <dbReference type="ARBA" id="ARBA00022840"/>
    </source>
</evidence>
<evidence type="ECO:0000256" key="1">
    <source>
        <dbReference type="ARBA" id="ARBA00005417"/>
    </source>
</evidence>
<dbReference type="InterPro" id="IPR003593">
    <property type="entry name" value="AAA+_ATPase"/>
</dbReference>
<dbReference type="Gene3D" id="2.70.50.60">
    <property type="entry name" value="abc- transporter (atp binding component) like domain"/>
    <property type="match status" value="1"/>
</dbReference>
<evidence type="ECO:0000259" key="5">
    <source>
        <dbReference type="PROSITE" id="PS50893"/>
    </source>
</evidence>
<dbReference type="Proteomes" id="UP001162780">
    <property type="component" value="Chromosome"/>
</dbReference>
<keyword evidence="2" id="KW-0813">Transport</keyword>
<keyword evidence="3" id="KW-0547">Nucleotide-binding</keyword>
<organism evidence="6 7">
    <name type="scientific">Methylomonas rapida</name>
    <dbReference type="NCBI Taxonomy" id="2963939"/>
    <lineage>
        <taxon>Bacteria</taxon>
        <taxon>Pseudomonadati</taxon>
        <taxon>Pseudomonadota</taxon>
        <taxon>Gammaproteobacteria</taxon>
        <taxon>Methylococcales</taxon>
        <taxon>Methylococcaceae</taxon>
        <taxon>Methylomonas</taxon>
    </lineage>
</organism>
<dbReference type="InterPro" id="IPR050683">
    <property type="entry name" value="Bact_Polysacc_Export_ATP-bd"/>
</dbReference>
<evidence type="ECO:0000313" key="6">
    <source>
        <dbReference type="EMBL" id="WAR46599.1"/>
    </source>
</evidence>
<evidence type="ECO:0000256" key="2">
    <source>
        <dbReference type="ARBA" id="ARBA00022448"/>
    </source>
</evidence>
<dbReference type="InterPro" id="IPR015860">
    <property type="entry name" value="ABC_transpr_TagH-like"/>
</dbReference>
<dbReference type="CDD" id="cd10147">
    <property type="entry name" value="Wzt_C-like"/>
    <property type="match status" value="1"/>
</dbReference>
<name>A0ABY7GQ12_9GAMM</name>
<dbReference type="GO" id="GO:0005524">
    <property type="term" value="F:ATP binding"/>
    <property type="evidence" value="ECO:0007669"/>
    <property type="project" value="UniProtKB-KW"/>
</dbReference>
<keyword evidence="7" id="KW-1185">Reference proteome</keyword>
<gene>
    <name evidence="6" type="ORF">NM686_008815</name>
</gene>
<dbReference type="SUPFAM" id="SSF52540">
    <property type="entry name" value="P-loop containing nucleoside triphosphate hydrolases"/>
    <property type="match status" value="1"/>
</dbReference>